<evidence type="ECO:0000256" key="2">
    <source>
        <dbReference type="ARBA" id="ARBA00049988"/>
    </source>
</evidence>
<gene>
    <name evidence="3" type="ORF">ACFOPQ_05195</name>
</gene>
<dbReference type="InterPro" id="IPR010985">
    <property type="entry name" value="Ribbon_hlx_hlx"/>
</dbReference>
<evidence type="ECO:0000313" key="3">
    <source>
        <dbReference type="EMBL" id="MFC3860159.1"/>
    </source>
</evidence>
<dbReference type="InterPro" id="IPR014795">
    <property type="entry name" value="TacA_1-like"/>
</dbReference>
<dbReference type="Proteomes" id="UP001595748">
    <property type="component" value="Unassembled WGS sequence"/>
</dbReference>
<proteinExistence type="inferred from homology"/>
<sequence>MSLAIINMEEGMTTSKTEQIELRLSSGQKRLIEQGAALQVLSTSDFVIRSALQAAEGLLRNQQIIMLSPEGQQAFLAVLDAPPEPTQALKDAARFYHEHVVDDLKG</sequence>
<dbReference type="PANTHER" id="PTHR35401">
    <property type="entry name" value="COPG FAMILY HELIX-TURN-HELIX PROTEIN-RELATED-RELATED"/>
    <property type="match status" value="1"/>
</dbReference>
<name>A0ABV8A4E2_9DEIO</name>
<dbReference type="RefSeq" id="WP_380076308.1">
    <property type="nucleotide sequence ID" value="NZ_JBHRZF010000047.1"/>
</dbReference>
<dbReference type="SUPFAM" id="SSF47598">
    <property type="entry name" value="Ribbon-helix-helix"/>
    <property type="match status" value="1"/>
</dbReference>
<evidence type="ECO:0000256" key="1">
    <source>
        <dbReference type="ARBA" id="ARBA00022649"/>
    </source>
</evidence>
<dbReference type="PANTHER" id="PTHR35401:SF2">
    <property type="entry name" value="ABC-TYPE TRANSPORT SYSTEM"/>
    <property type="match status" value="1"/>
</dbReference>
<dbReference type="Pfam" id="PF08681">
    <property type="entry name" value="TacA1"/>
    <property type="match status" value="1"/>
</dbReference>
<dbReference type="Gene3D" id="1.20.5.780">
    <property type="entry name" value="Single helix bin"/>
    <property type="match status" value="1"/>
</dbReference>
<protein>
    <submittedName>
        <fullName evidence="3">DUF1778 domain-containing protein</fullName>
    </submittedName>
</protein>
<comment type="caution">
    <text evidence="3">The sequence shown here is derived from an EMBL/GenBank/DDBJ whole genome shotgun (WGS) entry which is preliminary data.</text>
</comment>
<organism evidence="3 4">
    <name type="scientific">Deinococcus antarcticus</name>
    <dbReference type="NCBI Taxonomy" id="1298767"/>
    <lineage>
        <taxon>Bacteria</taxon>
        <taxon>Thermotogati</taxon>
        <taxon>Deinococcota</taxon>
        <taxon>Deinococci</taxon>
        <taxon>Deinococcales</taxon>
        <taxon>Deinococcaceae</taxon>
        <taxon>Deinococcus</taxon>
    </lineage>
</organism>
<reference evidence="4" key="1">
    <citation type="journal article" date="2019" name="Int. J. Syst. Evol. Microbiol.">
        <title>The Global Catalogue of Microorganisms (GCM) 10K type strain sequencing project: providing services to taxonomists for standard genome sequencing and annotation.</title>
        <authorList>
            <consortium name="The Broad Institute Genomics Platform"/>
            <consortium name="The Broad Institute Genome Sequencing Center for Infectious Disease"/>
            <person name="Wu L."/>
            <person name="Ma J."/>
        </authorList>
    </citation>
    <scope>NUCLEOTIDE SEQUENCE [LARGE SCALE GENOMIC DNA]</scope>
    <source>
        <strain evidence="4">CCTCC AB 2013263</strain>
    </source>
</reference>
<accession>A0ABV8A4E2</accession>
<dbReference type="EMBL" id="JBHRZF010000047">
    <property type="protein sequence ID" value="MFC3860159.1"/>
    <property type="molecule type" value="Genomic_DNA"/>
</dbReference>
<keyword evidence="1" id="KW-1277">Toxin-antitoxin system</keyword>
<keyword evidence="4" id="KW-1185">Reference proteome</keyword>
<evidence type="ECO:0000313" key="4">
    <source>
        <dbReference type="Proteomes" id="UP001595748"/>
    </source>
</evidence>
<comment type="similarity">
    <text evidence="2">Belongs to the TacA antitoxin family.</text>
</comment>